<dbReference type="InterPro" id="IPR017871">
    <property type="entry name" value="ABC_transporter-like_CS"/>
</dbReference>
<evidence type="ECO:0000256" key="9">
    <source>
        <dbReference type="ARBA" id="ARBA00043264"/>
    </source>
</evidence>
<dbReference type="NCBIfam" id="TIGR03796">
    <property type="entry name" value="NHLM_micro_ABC1"/>
    <property type="match status" value="1"/>
</dbReference>
<dbReference type="SUPFAM" id="SSF90123">
    <property type="entry name" value="ABC transporter transmembrane region"/>
    <property type="match status" value="1"/>
</dbReference>
<evidence type="ECO:0000259" key="11">
    <source>
        <dbReference type="PROSITE" id="PS50893"/>
    </source>
</evidence>
<feature type="domain" description="ABC transporter" evidence="11">
    <location>
        <begin position="491"/>
        <end position="724"/>
    </location>
</feature>
<dbReference type="Pfam" id="PF00005">
    <property type="entry name" value="ABC_tran"/>
    <property type="match status" value="1"/>
</dbReference>
<name>A0ABV5M3P1_9ACTN</name>
<gene>
    <name evidence="14" type="ORF">ACFFTR_10260</name>
</gene>
<comment type="caution">
    <text evidence="14">The sequence shown here is derived from an EMBL/GenBank/DDBJ whole genome shotgun (WGS) entry which is preliminary data.</text>
</comment>
<evidence type="ECO:0000256" key="7">
    <source>
        <dbReference type="ARBA" id="ARBA00022989"/>
    </source>
</evidence>
<dbReference type="PROSITE" id="PS50990">
    <property type="entry name" value="PEPTIDASE_C39"/>
    <property type="match status" value="1"/>
</dbReference>
<dbReference type="InterPro" id="IPR022514">
    <property type="entry name" value="NHPM_micro_ABC1"/>
</dbReference>
<feature type="transmembrane region" description="Helical" evidence="10">
    <location>
        <begin position="213"/>
        <end position="233"/>
    </location>
</feature>
<keyword evidence="8 10" id="KW-0472">Membrane</keyword>
<dbReference type="SMART" id="SM00382">
    <property type="entry name" value="AAA"/>
    <property type="match status" value="1"/>
</dbReference>
<feature type="transmembrane region" description="Helical" evidence="10">
    <location>
        <begin position="397"/>
        <end position="417"/>
    </location>
</feature>
<dbReference type="PROSITE" id="PS50893">
    <property type="entry name" value="ABC_TRANSPORTER_2"/>
    <property type="match status" value="1"/>
</dbReference>
<evidence type="ECO:0000313" key="15">
    <source>
        <dbReference type="Proteomes" id="UP001589608"/>
    </source>
</evidence>
<evidence type="ECO:0000256" key="5">
    <source>
        <dbReference type="ARBA" id="ARBA00022840"/>
    </source>
</evidence>
<keyword evidence="5" id="KW-0067">ATP-binding</keyword>
<evidence type="ECO:0000256" key="3">
    <source>
        <dbReference type="ARBA" id="ARBA00022741"/>
    </source>
</evidence>
<dbReference type="PANTHER" id="PTHR24221">
    <property type="entry name" value="ATP-BINDING CASSETTE SUB-FAMILY B"/>
    <property type="match status" value="1"/>
</dbReference>
<dbReference type="InterPro" id="IPR011527">
    <property type="entry name" value="ABC1_TM_dom"/>
</dbReference>
<feature type="domain" description="ABC transmembrane type-1" evidence="12">
    <location>
        <begin position="180"/>
        <end position="458"/>
    </location>
</feature>
<evidence type="ECO:0000313" key="14">
    <source>
        <dbReference type="EMBL" id="MFB9443467.1"/>
    </source>
</evidence>
<evidence type="ECO:0000256" key="6">
    <source>
        <dbReference type="ARBA" id="ARBA00022927"/>
    </source>
</evidence>
<reference evidence="14 15" key="1">
    <citation type="submission" date="2024-09" db="EMBL/GenBank/DDBJ databases">
        <authorList>
            <person name="Sun Q."/>
            <person name="Mori K."/>
        </authorList>
    </citation>
    <scope>NUCLEOTIDE SEQUENCE [LARGE SCALE GENOMIC DNA]</scope>
    <source>
        <strain evidence="14 15">JCM 3307</strain>
    </source>
</reference>
<dbReference type="PANTHER" id="PTHR24221:SF654">
    <property type="entry name" value="ATP-BINDING CASSETTE SUB-FAMILY B MEMBER 6"/>
    <property type="match status" value="1"/>
</dbReference>
<dbReference type="Proteomes" id="UP001589608">
    <property type="component" value="Unassembled WGS sequence"/>
</dbReference>
<evidence type="ECO:0000256" key="2">
    <source>
        <dbReference type="ARBA" id="ARBA00022692"/>
    </source>
</evidence>
<sequence>MTAVIDAPSATAPLRPKARRVKTPTVIQMEAVECGAASLGIVLAHFGRHVPLEELRQTCGVSRDGSTAVSVLKAARTYGLEAKGYQMDVGALAKTDLPVILFWRFAHFLVLEGFGRRVHLNDPATGPRTTSWEDFDGSYTGVALVLRPGPDFRRGGQRYRVMRALAARWRNLGSIVPQTMLLGVITALVGLTMPVMTSVFVDRVLLGDGHGAMAGLVAAMAVAVVMTVLAGLLQQRLLVRAEAAVALGSAARFMRHLLRLPLSFFDQRQAADLTNRVRSNDTVAALLTRRVAITAVDLLLLVTYGVLLCRYDIVLGLCAVAFSGANMAVLRYVSAQRTSAVAGLVADRGKLFGTVYTTIQMVESLKAAGEEQKGFQRFASRAATVISGQQKLGVPTAALAVVPAVLAAANTAVLLSLGSYRVLSGSLSVGILLAMQGLISLMNRPVASLTALGSQLQDMSADLSRLRDVENYPLPGILPWGEQLAPMEGHLRIRGVTFGYNPLTKPLLDGFELDVPPGSRVALVGGSGSGKSTVGRLVAGLYRPWSGEITIDGQGREAVDPDLWSATVALVDQDQLLFEGTVRDNVTLWDPTVPDEVLIEALTDAGIYAEVASRPGGLASKVAEGGKNFSGGQRQRLEIARALVRQPSVLILDEATSALDAETERLIDHNLRRRGATCLVVAHRLSTIRDADLIVVLDRGGEVERGTHEALMAADGVYASLVRDQ</sequence>
<dbReference type="RefSeq" id="WP_223095478.1">
    <property type="nucleotide sequence ID" value="NZ_CP061913.1"/>
</dbReference>
<accession>A0ABV5M3P1</accession>
<dbReference type="InterPro" id="IPR027417">
    <property type="entry name" value="P-loop_NTPase"/>
</dbReference>
<dbReference type="Pfam" id="PF00664">
    <property type="entry name" value="ABC_membrane"/>
    <property type="match status" value="1"/>
</dbReference>
<keyword evidence="6" id="KW-0653">Protein transport</keyword>
<dbReference type="Gene3D" id="1.20.1560.10">
    <property type="entry name" value="ABC transporter type 1, transmembrane domain"/>
    <property type="match status" value="1"/>
</dbReference>
<feature type="transmembrane region" description="Helical" evidence="10">
    <location>
        <begin position="180"/>
        <end position="201"/>
    </location>
</feature>
<dbReference type="InterPro" id="IPR039421">
    <property type="entry name" value="Type_1_exporter"/>
</dbReference>
<evidence type="ECO:0000256" key="1">
    <source>
        <dbReference type="ARBA" id="ARBA00004651"/>
    </source>
</evidence>
<evidence type="ECO:0000256" key="8">
    <source>
        <dbReference type="ARBA" id="ARBA00023136"/>
    </source>
</evidence>
<protein>
    <submittedName>
        <fullName evidence="14">NHLP family bacteriocin export ABC transporter peptidase/permease/ATPase subunit</fullName>
    </submittedName>
</protein>
<keyword evidence="4" id="KW-0645">Protease</keyword>
<keyword evidence="3" id="KW-0547">Nucleotide-binding</keyword>
<dbReference type="PROSITE" id="PS00211">
    <property type="entry name" value="ABC_TRANSPORTER_1"/>
    <property type="match status" value="1"/>
</dbReference>
<dbReference type="InterPro" id="IPR005074">
    <property type="entry name" value="Peptidase_C39"/>
</dbReference>
<dbReference type="Pfam" id="PF03412">
    <property type="entry name" value="Peptidase_C39"/>
    <property type="match status" value="1"/>
</dbReference>
<feature type="domain" description="Peptidase C39" evidence="13">
    <location>
        <begin position="28"/>
        <end position="146"/>
    </location>
</feature>
<feature type="transmembrane region" description="Helical" evidence="10">
    <location>
        <begin position="313"/>
        <end position="333"/>
    </location>
</feature>
<keyword evidence="6" id="KW-0813">Transport</keyword>
<evidence type="ECO:0000259" key="13">
    <source>
        <dbReference type="PROSITE" id="PS50990"/>
    </source>
</evidence>
<dbReference type="InterPro" id="IPR003593">
    <property type="entry name" value="AAA+_ATPase"/>
</dbReference>
<dbReference type="InterPro" id="IPR036640">
    <property type="entry name" value="ABC1_TM_sf"/>
</dbReference>
<organism evidence="14 15">
    <name type="scientific">Dactylosporangium vinaceum</name>
    <dbReference type="NCBI Taxonomy" id="53362"/>
    <lineage>
        <taxon>Bacteria</taxon>
        <taxon>Bacillati</taxon>
        <taxon>Actinomycetota</taxon>
        <taxon>Actinomycetes</taxon>
        <taxon>Micromonosporales</taxon>
        <taxon>Micromonosporaceae</taxon>
        <taxon>Dactylosporangium</taxon>
    </lineage>
</organism>
<evidence type="ECO:0000259" key="12">
    <source>
        <dbReference type="PROSITE" id="PS50929"/>
    </source>
</evidence>
<proteinExistence type="predicted"/>
<keyword evidence="7 10" id="KW-1133">Transmembrane helix</keyword>
<keyword evidence="4" id="KW-0378">Hydrolase</keyword>
<evidence type="ECO:0000256" key="4">
    <source>
        <dbReference type="ARBA" id="ARBA00022807"/>
    </source>
</evidence>
<dbReference type="InterPro" id="IPR003439">
    <property type="entry name" value="ABC_transporter-like_ATP-bd"/>
</dbReference>
<feature type="transmembrane region" description="Helical" evidence="10">
    <location>
        <begin position="286"/>
        <end position="307"/>
    </location>
</feature>
<dbReference type="SUPFAM" id="SSF52540">
    <property type="entry name" value="P-loop containing nucleoside triphosphate hydrolases"/>
    <property type="match status" value="1"/>
</dbReference>
<evidence type="ECO:0000256" key="10">
    <source>
        <dbReference type="SAM" id="Phobius"/>
    </source>
</evidence>
<comment type="subcellular location">
    <subcellularLocation>
        <location evidence="1">Cell membrane</location>
        <topology evidence="1">Multi-pass membrane protein</topology>
    </subcellularLocation>
</comment>
<keyword evidence="4" id="KW-0788">Thiol protease</keyword>
<keyword evidence="15" id="KW-1185">Reference proteome</keyword>
<keyword evidence="2 10" id="KW-0812">Transmembrane</keyword>
<dbReference type="Gene3D" id="3.90.70.10">
    <property type="entry name" value="Cysteine proteinases"/>
    <property type="match status" value="1"/>
</dbReference>
<dbReference type="PROSITE" id="PS50929">
    <property type="entry name" value="ABC_TM1F"/>
    <property type="match status" value="1"/>
</dbReference>
<dbReference type="EMBL" id="JBHMCA010000021">
    <property type="protein sequence ID" value="MFB9443467.1"/>
    <property type="molecule type" value="Genomic_DNA"/>
</dbReference>
<dbReference type="Gene3D" id="3.40.50.300">
    <property type="entry name" value="P-loop containing nucleotide triphosphate hydrolases"/>
    <property type="match status" value="1"/>
</dbReference>
<keyword evidence="9" id="KW-0080">Bacteriocin transport</keyword>